<comment type="caution">
    <text evidence="9">Lacks conserved residue(s) required for the propagation of feature annotation.</text>
</comment>
<feature type="region of interest" description="Fe-S binding site B" evidence="9">
    <location>
        <begin position="227"/>
        <end position="241"/>
    </location>
</feature>
<accession>A0A0R3RQ90</accession>
<feature type="binding site" evidence="9">
    <location>
        <position position="227"/>
    </location>
    <ligand>
        <name>[4Fe-4S] cluster</name>
        <dbReference type="ChEBI" id="CHEBI:49883"/>
    </ligand>
</feature>
<keyword evidence="4 9" id="KW-0963">Cytoplasm</keyword>
<proteinExistence type="inferred from homology"/>
<feature type="short sequence motif" description="Cx2C motif 2" evidence="9">
    <location>
        <begin position="238"/>
        <end position="241"/>
    </location>
</feature>
<comment type="cofactor">
    <cofactor evidence="1 9">
        <name>[4Fe-4S] cluster</name>
        <dbReference type="ChEBI" id="CHEBI:49883"/>
    </cofactor>
</comment>
<evidence type="ECO:0000256" key="6">
    <source>
        <dbReference type="ARBA" id="ARBA00023004"/>
    </source>
</evidence>
<comment type="domain">
    <text evidence="9">The C-terminal domain binds 2 Fe-S clusters but is otherwise mostly in an intrinsically disordered conformation.</text>
</comment>
<evidence type="ECO:0000256" key="1">
    <source>
        <dbReference type="ARBA" id="ARBA00001966"/>
    </source>
</evidence>
<dbReference type="WBParaSite" id="EEL_0000382201-mRNA-1">
    <property type="protein sequence ID" value="EEL_0000382201-mRNA-1"/>
    <property type="gene ID" value="EEL_0000382201"/>
</dbReference>
<dbReference type="GO" id="GO:0051537">
    <property type="term" value="F:2 iron, 2 sulfur cluster binding"/>
    <property type="evidence" value="ECO:0007669"/>
    <property type="project" value="UniProtKB-UniRule"/>
</dbReference>
<dbReference type="PANTHER" id="PTHR13273:SF14">
    <property type="entry name" value="ANAMORSIN"/>
    <property type="match status" value="1"/>
</dbReference>
<dbReference type="GO" id="GO:0051539">
    <property type="term" value="F:4 iron, 4 sulfur cluster binding"/>
    <property type="evidence" value="ECO:0007669"/>
    <property type="project" value="UniProtKB-KW"/>
</dbReference>
<protein>
    <recommendedName>
        <fullName evidence="9">Anamorsin homolog</fullName>
    </recommendedName>
    <alternativeName>
        <fullName evidence="9">Fe-S cluster assembly protein DRE2 homolog</fullName>
    </alternativeName>
</protein>
<evidence type="ECO:0000256" key="5">
    <source>
        <dbReference type="ARBA" id="ARBA00022723"/>
    </source>
</evidence>
<evidence type="ECO:0000313" key="12">
    <source>
        <dbReference type="WBParaSite" id="EEL_0000382201-mRNA-1"/>
    </source>
</evidence>
<keyword evidence="8 9" id="KW-0496">Mitochondrion</keyword>
<keyword evidence="11" id="KW-1185">Reference proteome</keyword>
<evidence type="ECO:0000259" key="10">
    <source>
        <dbReference type="Pfam" id="PF05093"/>
    </source>
</evidence>
<keyword evidence="7 9" id="KW-0411">Iron-sulfur</keyword>
<comment type="similarity">
    <text evidence="2 9">Belongs to the anamorsin family.</text>
</comment>
<dbReference type="HAMAP" id="MF_03115">
    <property type="entry name" value="Anamorsin"/>
    <property type="match status" value="1"/>
</dbReference>
<feature type="binding site" evidence="9">
    <location>
        <position position="241"/>
    </location>
    <ligand>
        <name>[4Fe-4S] cluster</name>
        <dbReference type="ChEBI" id="CHEBI:49883"/>
    </ligand>
</feature>
<organism evidence="11 12">
    <name type="scientific">Elaeophora elaphi</name>
    <dbReference type="NCBI Taxonomy" id="1147741"/>
    <lineage>
        <taxon>Eukaryota</taxon>
        <taxon>Metazoa</taxon>
        <taxon>Ecdysozoa</taxon>
        <taxon>Nematoda</taxon>
        <taxon>Chromadorea</taxon>
        <taxon>Rhabditida</taxon>
        <taxon>Spirurina</taxon>
        <taxon>Spiruromorpha</taxon>
        <taxon>Filarioidea</taxon>
        <taxon>Onchocercidae</taxon>
        <taxon>Elaeophora</taxon>
    </lineage>
</organism>
<keyword evidence="5 9" id="KW-0479">Metal-binding</keyword>
<evidence type="ECO:0000256" key="3">
    <source>
        <dbReference type="ARBA" id="ARBA00022485"/>
    </source>
</evidence>
<feature type="binding site" evidence="9">
    <location>
        <position position="230"/>
    </location>
    <ligand>
        <name>[4Fe-4S] cluster</name>
        <dbReference type="ChEBI" id="CHEBI:49883"/>
    </ligand>
</feature>
<comment type="function">
    <text evidence="9">Component of the cytosolic iron-sulfur (Fe-S) protein assembly (CIA) machinery. Required for the maturation of extramitochondrial Fe-S proteins. Part of an electron transfer chain functioning in an early step of cytosolic Fe-S biogenesis, facilitating the de novo assembly of a [4Fe-4S] cluster on the cytosolic Fe-S scaffold complex. Electrons are transferred from NADPH via a FAD- and FMN-containing diflavin oxidoreductase. Together with the diflavin oxidoreductase, also required for the assembly of the diferric tyrosyl radical cofactor of ribonucleotide reductase (RNR), probably by providing electrons for reduction during radical cofactor maturation in the catalytic small subunit.</text>
</comment>
<evidence type="ECO:0000256" key="8">
    <source>
        <dbReference type="ARBA" id="ARBA00023128"/>
    </source>
</evidence>
<dbReference type="GO" id="GO:0046872">
    <property type="term" value="F:metal ion binding"/>
    <property type="evidence" value="ECO:0007669"/>
    <property type="project" value="UniProtKB-KW"/>
</dbReference>
<dbReference type="PANTHER" id="PTHR13273">
    <property type="entry name" value="ANAMORSIN"/>
    <property type="match status" value="1"/>
</dbReference>
<keyword evidence="6 9" id="KW-0408">Iron</keyword>
<comment type="subcellular location">
    <subcellularLocation>
        <location evidence="9">Cytoplasm</location>
    </subcellularLocation>
    <subcellularLocation>
        <location evidence="9">Mitochondrion intermembrane space</location>
    </subcellularLocation>
</comment>
<dbReference type="Pfam" id="PF05093">
    <property type="entry name" value="CIAPIN1"/>
    <property type="match status" value="1"/>
</dbReference>
<evidence type="ECO:0000256" key="4">
    <source>
        <dbReference type="ARBA" id="ARBA00022490"/>
    </source>
</evidence>
<keyword evidence="3 9" id="KW-0004">4Fe-4S</keyword>
<dbReference type="InterPro" id="IPR046408">
    <property type="entry name" value="CIAPIN1"/>
</dbReference>
<comment type="domain">
    <text evidence="9">The N-terminal domain has structural similarity with S-adenosyl-L-methionine-dependent methyltransferases, but does not bind S-adenosyl-L-methionine. It is required for correct assembly of the 2 Fe-S clusters.</text>
</comment>
<dbReference type="AlphaFoldDB" id="A0A0R3RQ90"/>
<sequence>MDFSCFISAADSNSAILLLRDANTKELPDNFDMIMEQLKARFKKLTVFTPEDKQIKVDSKGEIYDAIIIVTFGDALESLLRLAFLAAKPNSAVRVIVRDDDEAKIFREIKLAGFLRAMKVSNDVWNVYDCEKPSVSVGATVPLKLSHLNKKPNVWNINVVDDDLIDEDTLLQEEDYAKPTTATIKGNLNSSGKVKKRRPCKNCTCGLAETIESEKVAAQLKPSKSSCGNCGLGDAFRCSTCPYWGLPPFKPGEEGMVKLGTVDDV</sequence>
<comment type="domain">
    <text evidence="9">The twin Cx2C motifs are involved in the recognition by the mitochondrial MIA40-ERV1 disulfide relay system. The formation of 2 disulfide bonds in the Cx2C motifs through dithiol/disulfide exchange reactions effectively traps the protein in the mitochondrial intermembrane space.</text>
</comment>
<dbReference type="Proteomes" id="UP000050640">
    <property type="component" value="Unplaced"/>
</dbReference>
<evidence type="ECO:0000313" key="11">
    <source>
        <dbReference type="Proteomes" id="UP000050640"/>
    </source>
</evidence>
<evidence type="ECO:0000256" key="2">
    <source>
        <dbReference type="ARBA" id="ARBA00008169"/>
    </source>
</evidence>
<dbReference type="GO" id="GO:0009055">
    <property type="term" value="F:electron transfer activity"/>
    <property type="evidence" value="ECO:0007669"/>
    <property type="project" value="UniProtKB-UniRule"/>
</dbReference>
<evidence type="ECO:0000256" key="7">
    <source>
        <dbReference type="ARBA" id="ARBA00023014"/>
    </source>
</evidence>
<feature type="short sequence motif" description="Cx2C motif 1" evidence="9">
    <location>
        <begin position="227"/>
        <end position="230"/>
    </location>
</feature>
<feature type="domain" description="Anamorsin C-terminal" evidence="10">
    <location>
        <begin position="215"/>
        <end position="254"/>
    </location>
</feature>
<dbReference type="STRING" id="1147741.A0A0R3RQ90"/>
<dbReference type="GO" id="GO:0005758">
    <property type="term" value="C:mitochondrial intermembrane space"/>
    <property type="evidence" value="ECO:0007669"/>
    <property type="project" value="UniProtKB-SubCell"/>
</dbReference>
<dbReference type="InterPro" id="IPR007785">
    <property type="entry name" value="Anamorsin"/>
</dbReference>
<evidence type="ECO:0000256" key="9">
    <source>
        <dbReference type="HAMAP-Rule" id="MF_03115"/>
    </source>
</evidence>
<dbReference type="GO" id="GO:0016226">
    <property type="term" value="P:iron-sulfur cluster assembly"/>
    <property type="evidence" value="ECO:0007669"/>
    <property type="project" value="UniProtKB-UniRule"/>
</dbReference>
<name>A0A0R3RQ90_9BILA</name>
<reference evidence="12" key="1">
    <citation type="submission" date="2017-02" db="UniProtKB">
        <authorList>
            <consortium name="WormBaseParasite"/>
        </authorList>
    </citation>
    <scope>IDENTIFICATION</scope>
</reference>
<comment type="subunit">
    <text evidence="9">Monomer.</text>
</comment>
<feature type="binding site" evidence="9">
    <location>
        <position position="238"/>
    </location>
    <ligand>
        <name>[4Fe-4S] cluster</name>
        <dbReference type="ChEBI" id="CHEBI:49883"/>
    </ligand>
</feature>